<dbReference type="EMBL" id="CAKOFQ010007566">
    <property type="protein sequence ID" value="CAH2003961.1"/>
    <property type="molecule type" value="Genomic_DNA"/>
</dbReference>
<name>A0A9P0M394_ACAOB</name>
<comment type="caution">
    <text evidence="2">The sequence shown here is derived from an EMBL/GenBank/DDBJ whole genome shotgun (WGS) entry which is preliminary data.</text>
</comment>
<sequence length="129" mass="14203">MVLTKPSDAPTETPKNRDPGFQQGVAVDLDVNQSTVSRTLITVSEAIYSKRNNWITFPNTNDLLGVAINEWANTKRMPSVIGAIDCTHVKITKPRIHGDEYVNRKGICSIKNVQATCNAKEIFTSVDAT</sequence>
<protein>
    <recommendedName>
        <fullName evidence="4">Nuclease HARBI1</fullName>
    </recommendedName>
</protein>
<evidence type="ECO:0000313" key="3">
    <source>
        <dbReference type="Proteomes" id="UP001152888"/>
    </source>
</evidence>
<evidence type="ECO:0008006" key="4">
    <source>
        <dbReference type="Google" id="ProtNLM"/>
    </source>
</evidence>
<dbReference type="Proteomes" id="UP001152888">
    <property type="component" value="Unassembled WGS sequence"/>
</dbReference>
<keyword evidence="3" id="KW-1185">Reference proteome</keyword>
<proteinExistence type="predicted"/>
<gene>
    <name evidence="2" type="ORF">ACAOBT_LOCUS27728</name>
</gene>
<accession>A0A9P0M394</accession>
<organism evidence="2 3">
    <name type="scientific">Acanthoscelides obtectus</name>
    <name type="common">Bean weevil</name>
    <name type="synonym">Bruchus obtectus</name>
    <dbReference type="NCBI Taxonomy" id="200917"/>
    <lineage>
        <taxon>Eukaryota</taxon>
        <taxon>Metazoa</taxon>
        <taxon>Ecdysozoa</taxon>
        <taxon>Arthropoda</taxon>
        <taxon>Hexapoda</taxon>
        <taxon>Insecta</taxon>
        <taxon>Pterygota</taxon>
        <taxon>Neoptera</taxon>
        <taxon>Endopterygota</taxon>
        <taxon>Coleoptera</taxon>
        <taxon>Polyphaga</taxon>
        <taxon>Cucujiformia</taxon>
        <taxon>Chrysomeloidea</taxon>
        <taxon>Chrysomelidae</taxon>
        <taxon>Bruchinae</taxon>
        <taxon>Bruchini</taxon>
        <taxon>Acanthoscelides</taxon>
    </lineage>
</organism>
<reference evidence="2" key="1">
    <citation type="submission" date="2022-03" db="EMBL/GenBank/DDBJ databases">
        <authorList>
            <person name="Sayadi A."/>
        </authorList>
    </citation>
    <scope>NUCLEOTIDE SEQUENCE</scope>
</reference>
<feature type="region of interest" description="Disordered" evidence="1">
    <location>
        <begin position="1"/>
        <end position="22"/>
    </location>
</feature>
<evidence type="ECO:0000313" key="2">
    <source>
        <dbReference type="EMBL" id="CAH2003961.1"/>
    </source>
</evidence>
<evidence type="ECO:0000256" key="1">
    <source>
        <dbReference type="SAM" id="MobiDB-lite"/>
    </source>
</evidence>
<dbReference type="OrthoDB" id="6766673at2759"/>
<dbReference type="AlphaFoldDB" id="A0A9P0M394"/>